<evidence type="ECO:0000313" key="2">
    <source>
        <dbReference type="Proteomes" id="UP000193922"/>
    </source>
</evidence>
<sequence>MVSQYACSRVEMSECHLKACSCASGQSHPSSADAYRLQGAGCKPKSAHVRPHSCSRQCPARIAASAASFPRLFSMDSARATP</sequence>
<dbReference type="GeneID" id="63799928"/>
<accession>A0A1Y1WD72</accession>
<protein>
    <submittedName>
        <fullName evidence="1">Uncharacterized protein</fullName>
    </submittedName>
</protein>
<name>A0A1Y1WD72_9FUNG</name>
<organism evidence="1 2">
    <name type="scientific">Linderina pennispora</name>
    <dbReference type="NCBI Taxonomy" id="61395"/>
    <lineage>
        <taxon>Eukaryota</taxon>
        <taxon>Fungi</taxon>
        <taxon>Fungi incertae sedis</taxon>
        <taxon>Zoopagomycota</taxon>
        <taxon>Kickxellomycotina</taxon>
        <taxon>Kickxellomycetes</taxon>
        <taxon>Kickxellales</taxon>
        <taxon>Kickxellaceae</taxon>
        <taxon>Linderina</taxon>
    </lineage>
</organism>
<evidence type="ECO:0000313" key="1">
    <source>
        <dbReference type="EMBL" id="ORX71497.1"/>
    </source>
</evidence>
<dbReference type="EMBL" id="MCFD01000004">
    <property type="protein sequence ID" value="ORX71497.1"/>
    <property type="molecule type" value="Genomic_DNA"/>
</dbReference>
<comment type="caution">
    <text evidence="1">The sequence shown here is derived from an EMBL/GenBank/DDBJ whole genome shotgun (WGS) entry which is preliminary data.</text>
</comment>
<dbReference type="RefSeq" id="XP_040745012.1">
    <property type="nucleotide sequence ID" value="XM_040883280.1"/>
</dbReference>
<reference evidence="1 2" key="1">
    <citation type="submission" date="2016-07" db="EMBL/GenBank/DDBJ databases">
        <title>Pervasive Adenine N6-methylation of Active Genes in Fungi.</title>
        <authorList>
            <consortium name="DOE Joint Genome Institute"/>
            <person name="Mondo S.J."/>
            <person name="Dannebaum R.O."/>
            <person name="Kuo R.C."/>
            <person name="Labutti K."/>
            <person name="Haridas S."/>
            <person name="Kuo A."/>
            <person name="Salamov A."/>
            <person name="Ahrendt S.R."/>
            <person name="Lipzen A."/>
            <person name="Sullivan W."/>
            <person name="Andreopoulos W.B."/>
            <person name="Clum A."/>
            <person name="Lindquist E."/>
            <person name="Daum C."/>
            <person name="Ramamoorthy G.K."/>
            <person name="Gryganskyi A."/>
            <person name="Culley D."/>
            <person name="Magnuson J.K."/>
            <person name="James T.Y."/>
            <person name="O'Malley M.A."/>
            <person name="Stajich J.E."/>
            <person name="Spatafora J.W."/>
            <person name="Visel A."/>
            <person name="Grigoriev I.V."/>
        </authorList>
    </citation>
    <scope>NUCLEOTIDE SEQUENCE [LARGE SCALE GENOMIC DNA]</scope>
    <source>
        <strain evidence="1 2">ATCC 12442</strain>
    </source>
</reference>
<proteinExistence type="predicted"/>
<keyword evidence="2" id="KW-1185">Reference proteome</keyword>
<dbReference type="AlphaFoldDB" id="A0A1Y1WD72"/>
<gene>
    <name evidence="1" type="ORF">DL89DRAFT_127409</name>
</gene>
<dbReference type="Proteomes" id="UP000193922">
    <property type="component" value="Unassembled WGS sequence"/>
</dbReference>